<dbReference type="Gene3D" id="3.10.10.10">
    <property type="entry name" value="HIV Type 1 Reverse Transcriptase, subunit A, domain 1"/>
    <property type="match status" value="2"/>
</dbReference>
<dbReference type="GO" id="GO:0006508">
    <property type="term" value="P:proteolysis"/>
    <property type="evidence" value="ECO:0007669"/>
    <property type="project" value="UniProtKB-KW"/>
</dbReference>
<evidence type="ECO:0000256" key="3">
    <source>
        <dbReference type="ARBA" id="ARBA00022695"/>
    </source>
</evidence>
<proteinExistence type="predicted"/>
<comment type="caution">
    <text evidence="9">The sequence shown here is derived from an EMBL/GenBank/DDBJ whole genome shotgun (WGS) entry which is preliminary data.</text>
</comment>
<keyword evidence="10" id="KW-1185">Reference proteome</keyword>
<dbReference type="GO" id="GO:0003964">
    <property type="term" value="F:RNA-directed DNA polymerase activity"/>
    <property type="evidence" value="ECO:0007669"/>
    <property type="project" value="UniProtKB-KW"/>
</dbReference>
<reference evidence="9 10" key="1">
    <citation type="submission" date="2017-11" db="EMBL/GenBank/DDBJ databases">
        <title>De-novo sequencing of pomegranate (Punica granatum L.) genome.</title>
        <authorList>
            <person name="Akparov Z."/>
            <person name="Amiraslanov A."/>
            <person name="Hajiyeva S."/>
            <person name="Abbasov M."/>
            <person name="Kaur K."/>
            <person name="Hamwieh A."/>
            <person name="Solovyev V."/>
            <person name="Salamov A."/>
            <person name="Braich B."/>
            <person name="Kosarev P."/>
            <person name="Mahmoud A."/>
            <person name="Hajiyev E."/>
            <person name="Babayeva S."/>
            <person name="Izzatullayeva V."/>
            <person name="Mammadov A."/>
            <person name="Mammadov A."/>
            <person name="Sharifova S."/>
            <person name="Ojaghi J."/>
            <person name="Eynullazada K."/>
            <person name="Bayramov B."/>
            <person name="Abdulazimova A."/>
            <person name="Shahmuradov I."/>
        </authorList>
    </citation>
    <scope>NUCLEOTIDE SEQUENCE [LARGE SCALE GENOMIC DNA]</scope>
    <source>
        <strain evidence="10">cv. AG2017</strain>
        <tissue evidence="9">Leaf</tissue>
    </source>
</reference>
<dbReference type="PANTHER" id="PTHR24559:SF437">
    <property type="entry name" value="RNA-DIRECTED DNA POLYMERASE HOMOLOG"/>
    <property type="match status" value="1"/>
</dbReference>
<evidence type="ECO:0000313" key="9">
    <source>
        <dbReference type="EMBL" id="PKI71774.1"/>
    </source>
</evidence>
<feature type="domain" description="Reverse transcriptase" evidence="8">
    <location>
        <begin position="39"/>
        <end position="107"/>
    </location>
</feature>
<keyword evidence="1" id="KW-0645">Protease</keyword>
<dbReference type="PANTHER" id="PTHR24559">
    <property type="entry name" value="TRANSPOSON TY3-I GAG-POL POLYPROTEIN"/>
    <property type="match status" value="1"/>
</dbReference>
<dbReference type="SUPFAM" id="SSF56672">
    <property type="entry name" value="DNA/RNA polymerases"/>
    <property type="match status" value="1"/>
</dbReference>
<dbReference type="InterPro" id="IPR053134">
    <property type="entry name" value="RNA-dir_DNA_polymerase"/>
</dbReference>
<sequence length="107" mass="12361">MAETKELQKQVDELLAKGHVRESMSPCAVPVLLVPKKDDLKSGYHQIRMKKGDEWKTAFKTKDGLYEWLVMPFGLTNAPSIFMRLMNHVLRAFIGKFMVVYFDDILV</sequence>
<dbReference type="InterPro" id="IPR043502">
    <property type="entry name" value="DNA/RNA_pol_sf"/>
</dbReference>
<dbReference type="STRING" id="22663.A0A2I0KTH2"/>
<accession>A0A2I0KTH2</accession>
<evidence type="ECO:0000259" key="8">
    <source>
        <dbReference type="Pfam" id="PF00078"/>
    </source>
</evidence>
<organism evidence="9 10">
    <name type="scientific">Punica granatum</name>
    <name type="common">Pomegranate</name>
    <dbReference type="NCBI Taxonomy" id="22663"/>
    <lineage>
        <taxon>Eukaryota</taxon>
        <taxon>Viridiplantae</taxon>
        <taxon>Streptophyta</taxon>
        <taxon>Embryophyta</taxon>
        <taxon>Tracheophyta</taxon>
        <taxon>Spermatophyta</taxon>
        <taxon>Magnoliopsida</taxon>
        <taxon>eudicotyledons</taxon>
        <taxon>Gunneridae</taxon>
        <taxon>Pentapetalae</taxon>
        <taxon>rosids</taxon>
        <taxon>malvids</taxon>
        <taxon>Myrtales</taxon>
        <taxon>Lythraceae</taxon>
        <taxon>Punica</taxon>
    </lineage>
</organism>
<keyword evidence="6" id="KW-0378">Hydrolase</keyword>
<gene>
    <name evidence="9" type="ORF">CRG98_007790</name>
</gene>
<keyword evidence="3" id="KW-0548">Nucleotidyltransferase</keyword>
<name>A0A2I0KTH2_PUNGR</name>
<evidence type="ECO:0000256" key="7">
    <source>
        <dbReference type="ARBA" id="ARBA00022918"/>
    </source>
</evidence>
<dbReference type="GO" id="GO:0004519">
    <property type="term" value="F:endonuclease activity"/>
    <property type="evidence" value="ECO:0007669"/>
    <property type="project" value="UniProtKB-KW"/>
</dbReference>
<evidence type="ECO:0000313" key="10">
    <source>
        <dbReference type="Proteomes" id="UP000233551"/>
    </source>
</evidence>
<evidence type="ECO:0000256" key="2">
    <source>
        <dbReference type="ARBA" id="ARBA00022679"/>
    </source>
</evidence>
<keyword evidence="7" id="KW-0695">RNA-directed DNA polymerase</keyword>
<keyword evidence="2" id="KW-0808">Transferase</keyword>
<dbReference type="FunFam" id="3.10.10.10:FF:000007">
    <property type="entry name" value="Retrovirus-related Pol polyprotein from transposon 17.6-like Protein"/>
    <property type="match status" value="1"/>
</dbReference>
<dbReference type="Proteomes" id="UP000233551">
    <property type="component" value="Unassembled WGS sequence"/>
</dbReference>
<dbReference type="Pfam" id="PF00078">
    <property type="entry name" value="RVT_1"/>
    <property type="match status" value="1"/>
</dbReference>
<dbReference type="InterPro" id="IPR000477">
    <property type="entry name" value="RT_dom"/>
</dbReference>
<evidence type="ECO:0000256" key="5">
    <source>
        <dbReference type="ARBA" id="ARBA00022759"/>
    </source>
</evidence>
<dbReference type="GO" id="GO:0008233">
    <property type="term" value="F:peptidase activity"/>
    <property type="evidence" value="ECO:0007669"/>
    <property type="project" value="UniProtKB-KW"/>
</dbReference>
<evidence type="ECO:0000256" key="1">
    <source>
        <dbReference type="ARBA" id="ARBA00022670"/>
    </source>
</evidence>
<evidence type="ECO:0000256" key="6">
    <source>
        <dbReference type="ARBA" id="ARBA00022801"/>
    </source>
</evidence>
<keyword evidence="4" id="KW-0540">Nuclease</keyword>
<dbReference type="CDD" id="cd01647">
    <property type="entry name" value="RT_LTR"/>
    <property type="match status" value="1"/>
</dbReference>
<protein>
    <recommendedName>
        <fullName evidence="8">Reverse transcriptase domain-containing protein</fullName>
    </recommendedName>
</protein>
<evidence type="ECO:0000256" key="4">
    <source>
        <dbReference type="ARBA" id="ARBA00022722"/>
    </source>
</evidence>
<dbReference type="AlphaFoldDB" id="A0A2I0KTH2"/>
<keyword evidence="5" id="KW-0255">Endonuclease</keyword>
<dbReference type="EMBL" id="PGOL01000358">
    <property type="protein sequence ID" value="PKI71774.1"/>
    <property type="molecule type" value="Genomic_DNA"/>
</dbReference>